<comment type="caution">
    <text evidence="9">The sequence shown here is derived from an EMBL/GenBank/DDBJ whole genome shotgun (WGS) entry which is preliminary data.</text>
</comment>
<feature type="signal peptide" evidence="7">
    <location>
        <begin position="1"/>
        <end position="23"/>
    </location>
</feature>
<dbReference type="AlphaFoldDB" id="A0A8J6QT61"/>
<accession>A0A8J6QT61</accession>
<evidence type="ECO:0000256" key="7">
    <source>
        <dbReference type="SAM" id="SignalP"/>
    </source>
</evidence>
<sequence length="539" mass="59531">MPNVVAIKFKKLCLCLVTVSTLAGCSNSQVLEKTAATEPSKHKNVLFVLVDDLGVKDLSVEGSDFYETPNIDALANRGVRFTQGYAASQVCSPSRASILTGKYVTNHGMTTWVGDKFGPDWRSRKRFDSHDPAPYKHIIDQDEVTIAEQFKANGYDTFFAGKWHLGGKGSSPEDHGFNTNIGGWDTGTPVGGYFSPYQNPKLKDGPKGESLTLRLANETAAYIDKQKGGKPFFALLSFHAVHAPIQSSKPLWQKYRDKAEAQQLASSIPRFKFDRRGVTRQIQDNPIFGGLVESMDNAVGVVLDKLKETGLDKNTIVVFTSDNGGLSSGDGYGTSSLPYRGGKGTQFEGGIRVPYYIYAPGMSANGSDVATPVSGVDLYPTLIDLAGIAPSAEHKLDGISLKPLLVGGQTAERPLFWHFPHYANHGGEPSSMIRFGDWKLIYYHEDHRVELYNVVQDIGETTNLAKQQKEITEQLKIKLEEWLLATNAKYPTANPDYDPAKRKARLDRVKDSIPRLEKRHDGYLEKAYSPDNQWWGSEG</sequence>
<dbReference type="EMBL" id="JACXAF010000017">
    <property type="protein sequence ID" value="MBD1390409.1"/>
    <property type="molecule type" value="Genomic_DNA"/>
</dbReference>
<dbReference type="GO" id="GO:0046872">
    <property type="term" value="F:metal ion binding"/>
    <property type="evidence" value="ECO:0007669"/>
    <property type="project" value="UniProtKB-KW"/>
</dbReference>
<dbReference type="Proteomes" id="UP000638014">
    <property type="component" value="Unassembled WGS sequence"/>
</dbReference>
<dbReference type="GO" id="GO:0004065">
    <property type="term" value="F:arylsulfatase activity"/>
    <property type="evidence" value="ECO:0007669"/>
    <property type="project" value="TreeGrafter"/>
</dbReference>
<dbReference type="InterPro" id="IPR017850">
    <property type="entry name" value="Alkaline_phosphatase_core_sf"/>
</dbReference>
<dbReference type="PANTHER" id="PTHR42693">
    <property type="entry name" value="ARYLSULFATASE FAMILY MEMBER"/>
    <property type="match status" value="1"/>
</dbReference>
<reference evidence="9" key="1">
    <citation type="submission" date="2020-09" db="EMBL/GenBank/DDBJ databases">
        <title>A novel bacterium of genus Neiella, isolated from South China Sea.</title>
        <authorList>
            <person name="Huang H."/>
            <person name="Mo K."/>
            <person name="Hu Y."/>
        </authorList>
    </citation>
    <scope>NUCLEOTIDE SEQUENCE</scope>
    <source>
        <strain evidence="9">HB171785</strain>
    </source>
</reference>
<keyword evidence="5" id="KW-0378">Hydrolase</keyword>
<organism evidence="9 10">
    <name type="scientific">Neiella litorisoli</name>
    <dbReference type="NCBI Taxonomy" id="2771431"/>
    <lineage>
        <taxon>Bacteria</taxon>
        <taxon>Pseudomonadati</taxon>
        <taxon>Pseudomonadota</taxon>
        <taxon>Gammaproteobacteria</taxon>
        <taxon>Alteromonadales</taxon>
        <taxon>Echinimonadaceae</taxon>
        <taxon>Neiella</taxon>
    </lineage>
</organism>
<feature type="chain" id="PRO_5035229750" evidence="7">
    <location>
        <begin position="24"/>
        <end position="539"/>
    </location>
</feature>
<dbReference type="Gene3D" id="3.30.1120.10">
    <property type="match status" value="1"/>
</dbReference>
<dbReference type="Gene3D" id="3.40.720.10">
    <property type="entry name" value="Alkaline Phosphatase, subunit A"/>
    <property type="match status" value="1"/>
</dbReference>
<protein>
    <submittedName>
        <fullName evidence="9">Sulfatase</fullName>
    </submittedName>
</protein>
<keyword evidence="10" id="KW-1185">Reference proteome</keyword>
<dbReference type="PANTHER" id="PTHR42693:SF42">
    <property type="entry name" value="ARYLSULFATASE G"/>
    <property type="match status" value="1"/>
</dbReference>
<dbReference type="CDD" id="cd16144">
    <property type="entry name" value="ARS_like"/>
    <property type="match status" value="1"/>
</dbReference>
<gene>
    <name evidence="9" type="ORF">IC617_13290</name>
</gene>
<dbReference type="InterPro" id="IPR000917">
    <property type="entry name" value="Sulfatase_N"/>
</dbReference>
<evidence type="ECO:0000256" key="1">
    <source>
        <dbReference type="ARBA" id="ARBA00001913"/>
    </source>
</evidence>
<dbReference type="PROSITE" id="PS00149">
    <property type="entry name" value="SULFATASE_2"/>
    <property type="match status" value="1"/>
</dbReference>
<keyword evidence="6" id="KW-0106">Calcium</keyword>
<feature type="domain" description="Sulfatase N-terminal" evidence="8">
    <location>
        <begin position="43"/>
        <end position="388"/>
    </location>
</feature>
<dbReference type="InterPro" id="IPR050738">
    <property type="entry name" value="Sulfatase"/>
</dbReference>
<comment type="similarity">
    <text evidence="2">Belongs to the sulfatase family.</text>
</comment>
<comment type="cofactor">
    <cofactor evidence="1">
        <name>Ca(2+)</name>
        <dbReference type="ChEBI" id="CHEBI:29108"/>
    </cofactor>
</comment>
<dbReference type="InterPro" id="IPR024607">
    <property type="entry name" value="Sulfatase_CS"/>
</dbReference>
<evidence type="ECO:0000256" key="3">
    <source>
        <dbReference type="ARBA" id="ARBA00022723"/>
    </source>
</evidence>
<evidence type="ECO:0000313" key="10">
    <source>
        <dbReference type="Proteomes" id="UP000638014"/>
    </source>
</evidence>
<dbReference type="Pfam" id="PF00884">
    <property type="entry name" value="Sulfatase"/>
    <property type="match status" value="1"/>
</dbReference>
<keyword evidence="4 7" id="KW-0732">Signal</keyword>
<evidence type="ECO:0000256" key="2">
    <source>
        <dbReference type="ARBA" id="ARBA00008779"/>
    </source>
</evidence>
<evidence type="ECO:0000313" key="9">
    <source>
        <dbReference type="EMBL" id="MBD1390409.1"/>
    </source>
</evidence>
<evidence type="ECO:0000256" key="4">
    <source>
        <dbReference type="ARBA" id="ARBA00022729"/>
    </source>
</evidence>
<keyword evidence="3" id="KW-0479">Metal-binding</keyword>
<evidence type="ECO:0000256" key="5">
    <source>
        <dbReference type="ARBA" id="ARBA00022801"/>
    </source>
</evidence>
<evidence type="ECO:0000259" key="8">
    <source>
        <dbReference type="Pfam" id="PF00884"/>
    </source>
</evidence>
<evidence type="ECO:0000256" key="6">
    <source>
        <dbReference type="ARBA" id="ARBA00022837"/>
    </source>
</evidence>
<proteinExistence type="inferred from homology"/>
<name>A0A8J6QT61_9GAMM</name>
<dbReference type="SUPFAM" id="SSF53649">
    <property type="entry name" value="Alkaline phosphatase-like"/>
    <property type="match status" value="1"/>
</dbReference>